<dbReference type="RefSeq" id="WP_138948178.1">
    <property type="nucleotide sequence ID" value="NZ_CP040749.1"/>
</dbReference>
<comment type="similarity">
    <text evidence="1">Belongs to the acetyltransferase family.</text>
</comment>
<dbReference type="KEGG" id="fbe:FF125_01795"/>
<evidence type="ECO:0000259" key="4">
    <source>
        <dbReference type="PROSITE" id="PS51186"/>
    </source>
</evidence>
<sequence length="160" mass="18649">MNFKIRKAEPTDMEAVLMLINELAVFEKEPDAVEITIEDLIENGFREHPAFYLHLAELDNKVVGMALFYHRFSTWKGSSLHLEDLIVTQKHRQEGIGKALYDSVLKFALNNNINRVEWVVLDWNTPAVNFYKSTGATVFEEWNICQMPREKIVEYLSKEN</sequence>
<reference evidence="5 6" key="1">
    <citation type="submission" date="2019-05" db="EMBL/GenBank/DDBJ databases">
        <title>Algicella ahnfeltiae gen. nov., sp. nov., a novel marine bacterium of the family Flavobacteriaceae isolated from a red alga.</title>
        <authorList>
            <person name="Nedashkovskaya O.I."/>
            <person name="Kukhlevskiy A.D."/>
            <person name="Kim S.-G."/>
            <person name="Zhukova N.V."/>
            <person name="Mikhailov V.V."/>
        </authorList>
    </citation>
    <scope>NUCLEOTIDE SEQUENCE [LARGE SCALE GENOMIC DNA]</scope>
    <source>
        <strain evidence="5 6">10Alg115</strain>
    </source>
</reference>
<evidence type="ECO:0000256" key="3">
    <source>
        <dbReference type="ARBA" id="ARBA00023315"/>
    </source>
</evidence>
<proteinExistence type="inferred from homology"/>
<dbReference type="CDD" id="cd04301">
    <property type="entry name" value="NAT_SF"/>
    <property type="match status" value="1"/>
</dbReference>
<dbReference type="Proteomes" id="UP000306229">
    <property type="component" value="Chromosome"/>
</dbReference>
<evidence type="ECO:0000256" key="1">
    <source>
        <dbReference type="ARBA" id="ARBA00008694"/>
    </source>
</evidence>
<dbReference type="Pfam" id="PF00583">
    <property type="entry name" value="Acetyltransf_1"/>
    <property type="match status" value="1"/>
</dbReference>
<dbReference type="OrthoDB" id="9805924at2"/>
<keyword evidence="3" id="KW-0012">Acyltransferase</keyword>
<dbReference type="FunFam" id="3.40.630.30:FF:000064">
    <property type="entry name" value="GNAT family acetyltransferase"/>
    <property type="match status" value="1"/>
</dbReference>
<dbReference type="InterPro" id="IPR016181">
    <property type="entry name" value="Acyl_CoA_acyltransferase"/>
</dbReference>
<evidence type="ECO:0000313" key="6">
    <source>
        <dbReference type="Proteomes" id="UP000306229"/>
    </source>
</evidence>
<dbReference type="PANTHER" id="PTHR10545">
    <property type="entry name" value="DIAMINE N-ACETYLTRANSFERASE"/>
    <property type="match status" value="1"/>
</dbReference>
<protein>
    <submittedName>
        <fullName evidence="5">GNAT family N-acetyltransferase</fullName>
    </submittedName>
</protein>
<evidence type="ECO:0000313" key="5">
    <source>
        <dbReference type="EMBL" id="QCX37233.1"/>
    </source>
</evidence>
<gene>
    <name evidence="5" type="ORF">FF125_01795</name>
</gene>
<organism evidence="5 6">
    <name type="scientific">Aureibaculum algae</name>
    <dbReference type="NCBI Taxonomy" id="2584122"/>
    <lineage>
        <taxon>Bacteria</taxon>
        <taxon>Pseudomonadati</taxon>
        <taxon>Bacteroidota</taxon>
        <taxon>Flavobacteriia</taxon>
        <taxon>Flavobacteriales</taxon>
        <taxon>Flavobacteriaceae</taxon>
        <taxon>Aureibaculum</taxon>
    </lineage>
</organism>
<feature type="domain" description="N-acetyltransferase" evidence="4">
    <location>
        <begin position="3"/>
        <end position="152"/>
    </location>
</feature>
<dbReference type="AlphaFoldDB" id="A0A5B7TPY9"/>
<dbReference type="Gene3D" id="3.40.630.30">
    <property type="match status" value="1"/>
</dbReference>
<dbReference type="InterPro" id="IPR000182">
    <property type="entry name" value="GNAT_dom"/>
</dbReference>
<evidence type="ECO:0000256" key="2">
    <source>
        <dbReference type="ARBA" id="ARBA00022679"/>
    </source>
</evidence>
<dbReference type="SUPFAM" id="SSF55729">
    <property type="entry name" value="Acyl-CoA N-acyltransferases (Nat)"/>
    <property type="match status" value="1"/>
</dbReference>
<keyword evidence="6" id="KW-1185">Reference proteome</keyword>
<dbReference type="GO" id="GO:0008080">
    <property type="term" value="F:N-acetyltransferase activity"/>
    <property type="evidence" value="ECO:0007669"/>
    <property type="project" value="UniProtKB-ARBA"/>
</dbReference>
<dbReference type="PROSITE" id="PS51186">
    <property type="entry name" value="GNAT"/>
    <property type="match status" value="1"/>
</dbReference>
<name>A0A5B7TPY9_9FLAO</name>
<accession>A0A5B7TPY9</accession>
<keyword evidence="2 5" id="KW-0808">Transferase</keyword>
<dbReference type="PANTHER" id="PTHR10545:SF29">
    <property type="entry name" value="GH14572P-RELATED"/>
    <property type="match status" value="1"/>
</dbReference>
<dbReference type="InterPro" id="IPR051016">
    <property type="entry name" value="Diverse_Substrate_AcTransf"/>
</dbReference>
<dbReference type="EMBL" id="CP040749">
    <property type="protein sequence ID" value="QCX37233.1"/>
    <property type="molecule type" value="Genomic_DNA"/>
</dbReference>